<keyword evidence="14" id="KW-1185">Reference proteome</keyword>
<evidence type="ECO:0000313" key="13">
    <source>
        <dbReference type="EMBL" id="BAO80172.1"/>
    </source>
</evidence>
<dbReference type="GO" id="GO:0009279">
    <property type="term" value="C:cell outer membrane"/>
    <property type="evidence" value="ECO:0007669"/>
    <property type="project" value="UniProtKB-SubCell"/>
</dbReference>
<evidence type="ECO:0000256" key="11">
    <source>
        <dbReference type="SAM" id="SignalP"/>
    </source>
</evidence>
<feature type="chain" id="PRO_5001584328" evidence="11">
    <location>
        <begin position="22"/>
        <end position="339"/>
    </location>
</feature>
<dbReference type="Proteomes" id="UP000067461">
    <property type="component" value="Chromosome"/>
</dbReference>
<dbReference type="PANTHER" id="PTHR34501:SF9">
    <property type="entry name" value="MAJOR OUTER MEMBRANE PROTEIN P.IA"/>
    <property type="match status" value="1"/>
</dbReference>
<dbReference type="InterPro" id="IPR050298">
    <property type="entry name" value="Gram-neg_bact_OMP"/>
</dbReference>
<dbReference type="Pfam" id="PF13609">
    <property type="entry name" value="Porin_4"/>
    <property type="match status" value="1"/>
</dbReference>
<dbReference type="STRING" id="1458425.SRAA_0318"/>
<evidence type="ECO:0000313" key="14">
    <source>
        <dbReference type="Proteomes" id="UP000067461"/>
    </source>
</evidence>
<evidence type="ECO:0000256" key="10">
    <source>
        <dbReference type="ARBA" id="ARBA00023237"/>
    </source>
</evidence>
<proteinExistence type="predicted"/>
<evidence type="ECO:0000256" key="7">
    <source>
        <dbReference type="ARBA" id="ARBA00023065"/>
    </source>
</evidence>
<evidence type="ECO:0000256" key="6">
    <source>
        <dbReference type="ARBA" id="ARBA00022729"/>
    </source>
</evidence>
<dbReference type="GO" id="GO:0046930">
    <property type="term" value="C:pore complex"/>
    <property type="evidence" value="ECO:0007669"/>
    <property type="project" value="UniProtKB-KW"/>
</dbReference>
<feature type="domain" description="Porin" evidence="12">
    <location>
        <begin position="9"/>
        <end position="317"/>
    </location>
</feature>
<keyword evidence="9" id="KW-0472">Membrane</keyword>
<keyword evidence="5" id="KW-0812">Transmembrane</keyword>
<dbReference type="InterPro" id="IPR023614">
    <property type="entry name" value="Porin_dom_sf"/>
</dbReference>
<keyword evidence="10" id="KW-0998">Cell outer membrane</keyword>
<dbReference type="InterPro" id="IPR002299">
    <property type="entry name" value="Porin_Neis"/>
</dbReference>
<dbReference type="GO" id="GO:0006811">
    <property type="term" value="P:monoatomic ion transport"/>
    <property type="evidence" value="ECO:0007669"/>
    <property type="project" value="UniProtKB-KW"/>
</dbReference>
<evidence type="ECO:0000256" key="9">
    <source>
        <dbReference type="ARBA" id="ARBA00023136"/>
    </source>
</evidence>
<accession>A0A060NGR7</accession>
<keyword evidence="6 11" id="KW-0732">Signal</keyword>
<dbReference type="HOGENOM" id="CLU_038238_1_1_4"/>
<dbReference type="InterPro" id="IPR033900">
    <property type="entry name" value="Gram_neg_porin_domain"/>
</dbReference>
<dbReference type="CDD" id="cd00342">
    <property type="entry name" value="gram_neg_porins"/>
    <property type="match status" value="1"/>
</dbReference>
<dbReference type="PRINTS" id="PR00184">
    <property type="entry name" value="NEISSPPORIN"/>
</dbReference>
<sequence>MPVKKTLIALAALAASGAALAQASVTVYGRMDLGMSSVDTTLGTAPATDAFSLAGEQDRWTGSRLGFRGTEDLGGGLRANFTYEIGINADRSTPAGVSPADNARTRLANLSLAGGFGTFVVGTFMNAFDTARALSPANNTIPGGQFTQWQATAGSERFDGRSQNSFAYVAPAINGFTFSMGGGSEEAGAALKFTGYTLNLNFNRGPLVAQFAFGDLDMDLPVVADMQNWALGVRYNFGPVVASFIYEDSQRDVAGVRTFSANSWEIGARFPMGALAPYITFGQGERNTDDIDGWQIGTTYNLSPRTWVYAAIGEAQRETAAGINVRKESGYAIGLVHTF</sequence>
<keyword evidence="8" id="KW-0626">Porin</keyword>
<protein>
    <submittedName>
        <fullName evidence="13">Outer membrane protein porin</fullName>
    </submittedName>
</protein>
<dbReference type="PANTHER" id="PTHR34501">
    <property type="entry name" value="PROTEIN YDDL-RELATED"/>
    <property type="match status" value="1"/>
</dbReference>
<evidence type="ECO:0000256" key="8">
    <source>
        <dbReference type="ARBA" id="ARBA00023114"/>
    </source>
</evidence>
<keyword evidence="3" id="KW-0813">Transport</keyword>
<evidence type="ECO:0000256" key="3">
    <source>
        <dbReference type="ARBA" id="ARBA00022448"/>
    </source>
</evidence>
<dbReference type="AlphaFoldDB" id="A0A060NGR7"/>
<keyword evidence="4" id="KW-1134">Transmembrane beta strand</keyword>
<evidence type="ECO:0000256" key="5">
    <source>
        <dbReference type="ARBA" id="ARBA00022692"/>
    </source>
</evidence>
<gene>
    <name evidence="13" type="ORF">SRAA_0318</name>
</gene>
<feature type="signal peptide" evidence="11">
    <location>
        <begin position="1"/>
        <end position="21"/>
    </location>
</feature>
<keyword evidence="7" id="KW-0406">Ion transport</keyword>
<name>A0A060NGR7_9BURK</name>
<evidence type="ECO:0000256" key="4">
    <source>
        <dbReference type="ARBA" id="ARBA00022452"/>
    </source>
</evidence>
<evidence type="ECO:0000259" key="12">
    <source>
        <dbReference type="Pfam" id="PF13609"/>
    </source>
</evidence>
<dbReference type="Gene3D" id="2.40.160.10">
    <property type="entry name" value="Porin"/>
    <property type="match status" value="1"/>
</dbReference>
<comment type="subunit">
    <text evidence="2">Homotrimer.</text>
</comment>
<comment type="subcellular location">
    <subcellularLocation>
        <location evidence="1">Cell outer membrane</location>
        <topology evidence="1">Multi-pass membrane protein</topology>
    </subcellularLocation>
</comment>
<dbReference type="SUPFAM" id="SSF56935">
    <property type="entry name" value="Porins"/>
    <property type="match status" value="1"/>
</dbReference>
<evidence type="ECO:0000256" key="2">
    <source>
        <dbReference type="ARBA" id="ARBA00011233"/>
    </source>
</evidence>
<dbReference type="GO" id="GO:0015288">
    <property type="term" value="F:porin activity"/>
    <property type="evidence" value="ECO:0007669"/>
    <property type="project" value="UniProtKB-KW"/>
</dbReference>
<organism evidence="13 14">
    <name type="scientific">Serpentinimonas raichei</name>
    <dbReference type="NCBI Taxonomy" id="1458425"/>
    <lineage>
        <taxon>Bacteria</taxon>
        <taxon>Pseudomonadati</taxon>
        <taxon>Pseudomonadota</taxon>
        <taxon>Betaproteobacteria</taxon>
        <taxon>Burkholderiales</taxon>
        <taxon>Comamonadaceae</taxon>
        <taxon>Serpentinimonas</taxon>
    </lineage>
</organism>
<reference evidence="13 14" key="1">
    <citation type="journal article" date="2014" name="Nat. Commun.">
        <title>Physiological and genomic features of highly alkaliphilic hydrogen-utilizing Betaproteobacteria from a continental serpentinizing site.</title>
        <authorList>
            <person name="Suzuki S."/>
            <person name="Kuenen J.G."/>
            <person name="Schipper K."/>
            <person name="van der Velde S."/>
            <person name="Ishii S."/>
            <person name="Wu A."/>
            <person name="Sorokin D.Y."/>
            <person name="Tenney A."/>
            <person name="Meng X.Y."/>
            <person name="Morrill P.L."/>
            <person name="Kamagata Y."/>
            <person name="Muyzer G."/>
            <person name="Nealson K.H."/>
        </authorList>
    </citation>
    <scope>NUCLEOTIDE SEQUENCE [LARGE SCALE GENOMIC DNA]</scope>
    <source>
        <strain evidence="13 14">A1</strain>
    </source>
</reference>
<dbReference type="EMBL" id="AP014568">
    <property type="protein sequence ID" value="BAO80172.1"/>
    <property type="molecule type" value="Genomic_DNA"/>
</dbReference>
<dbReference type="KEGG" id="cbaa:SRAA_0318"/>
<evidence type="ECO:0000256" key="1">
    <source>
        <dbReference type="ARBA" id="ARBA00004571"/>
    </source>
</evidence>